<evidence type="ECO:0000313" key="2">
    <source>
        <dbReference type="Proteomes" id="UP001056649"/>
    </source>
</evidence>
<evidence type="ECO:0000313" key="1">
    <source>
        <dbReference type="EMBL" id="USF87815.1"/>
    </source>
</evidence>
<dbReference type="Proteomes" id="UP001056649">
    <property type="component" value="Chromosome"/>
</dbReference>
<gene>
    <name evidence="1" type="ORF">L0Y14_00780</name>
</gene>
<dbReference type="KEGG" id="eps:L0Y14_00780"/>
<keyword evidence="2" id="KW-1185">Reference proteome</keyword>
<accession>A0A9J6ZYP2</accession>
<proteinExistence type="predicted"/>
<sequence>MREIDAVSEALSNHADNTYEMANQLLVLADLIEDEKHQAPHWYSGAETTVLERLGKASTGYITFWQATSRDAAGRLSSSCTGRWPDHHP</sequence>
<name>A0A9J6ZYP2_9GAMM</name>
<dbReference type="AlphaFoldDB" id="A0A9J6ZYP2"/>
<organism evidence="1 2">
    <name type="scientific">Candidatus Endoriftia persephonae</name>
    <dbReference type="NCBI Taxonomy" id="393765"/>
    <lineage>
        <taxon>Bacteria</taxon>
        <taxon>Pseudomonadati</taxon>
        <taxon>Pseudomonadota</taxon>
        <taxon>Gammaproteobacteria</taxon>
        <taxon>Chromatiales</taxon>
        <taxon>Sedimenticolaceae</taxon>
        <taxon>Candidatus Endoriftia</taxon>
    </lineage>
</organism>
<reference evidence="1" key="1">
    <citation type="journal article" date="2022" name="Mol. Ecol. Resour.">
        <title>The complete and closed genome of the facultative generalist Candidatus Endoriftia persephone from deep-sea hydrothermal vents.</title>
        <authorList>
            <person name="de Oliveira A.L."/>
            <person name="Srivastava A."/>
            <person name="Espada-Hinojosa S."/>
            <person name="Bright M."/>
        </authorList>
    </citation>
    <scope>NUCLEOTIDE SEQUENCE</scope>
    <source>
        <strain evidence="1">Tica-EPR-9o50.N</strain>
    </source>
</reference>
<dbReference type="RefSeq" id="WP_006474391.1">
    <property type="nucleotide sequence ID" value="NZ_CP090569.1"/>
</dbReference>
<dbReference type="EMBL" id="CP090569">
    <property type="protein sequence ID" value="USF87815.1"/>
    <property type="molecule type" value="Genomic_DNA"/>
</dbReference>
<protein>
    <submittedName>
        <fullName evidence="1">Dihydroorotate dehydrogenase</fullName>
    </submittedName>
</protein>